<dbReference type="Proteomes" id="UP001408356">
    <property type="component" value="Unassembled WGS sequence"/>
</dbReference>
<dbReference type="EMBL" id="JARVKF010000049">
    <property type="protein sequence ID" value="KAK9424040.1"/>
    <property type="molecule type" value="Genomic_DNA"/>
</dbReference>
<sequence length="403" mass="45965">MADRMLFCPICGGPVRPPTPSTGGAWSDDIKWQTRAVLLSDPAKEFETLEQHYRGGKKKGVAQLHVEINADIRQDRATATWSNTYIVQQTGQEIAPHWLAGFDEFGEPYPIPYSIGAHELCLGIAIKVMRKSQNNIHIRSLRALWRALRTRYDARDNEYMGTVETAGPQYIVMDNGYYMPLGFADDYSVWEGDDAHWVVADPTSIPDLTQQIISNVETLEPSSANPSTKVFSELFLSLPQELRDRVVLFMGSFEGLSRHCTGLLPQETWLHILLSGRYLPFLWDLNVAAVEKLCEAKADGGIELNWELLVRQLSKGVWTNWKHHNSLEAELELFCYPGMALPDGLRNRRRIWQLVEEMYVGDVLPVRRSWVNSKQLPTMPRYWDEYGDPVYPVIRVEGLLEDA</sequence>
<accession>A0ABR2VAU7</accession>
<name>A0ABR2VAU7_9PEZI</name>
<comment type="caution">
    <text evidence="1">The sequence shown here is derived from an EMBL/GenBank/DDBJ whole genome shotgun (WGS) entry which is preliminary data.</text>
</comment>
<proteinExistence type="predicted"/>
<protein>
    <submittedName>
        <fullName evidence="1">Uncharacterized protein</fullName>
    </submittedName>
</protein>
<keyword evidence="2" id="KW-1185">Reference proteome</keyword>
<gene>
    <name evidence="1" type="ORF">SUNI508_14010</name>
</gene>
<evidence type="ECO:0000313" key="2">
    <source>
        <dbReference type="Proteomes" id="UP001408356"/>
    </source>
</evidence>
<evidence type="ECO:0000313" key="1">
    <source>
        <dbReference type="EMBL" id="KAK9424040.1"/>
    </source>
</evidence>
<reference evidence="1 2" key="1">
    <citation type="journal article" date="2024" name="J. Plant Pathol.">
        <title>Sequence and assembly of the genome of Seiridium unicorne, isolate CBS 538.82, causal agent of cypress canker disease.</title>
        <authorList>
            <person name="Scali E."/>
            <person name="Rocca G.D."/>
            <person name="Danti R."/>
            <person name="Garbelotto M."/>
            <person name="Barberini S."/>
            <person name="Baroncelli R."/>
            <person name="Emiliani G."/>
        </authorList>
    </citation>
    <scope>NUCLEOTIDE SEQUENCE [LARGE SCALE GENOMIC DNA]</scope>
    <source>
        <strain evidence="1 2">BM-138-508</strain>
    </source>
</reference>
<organism evidence="1 2">
    <name type="scientific">Seiridium unicorne</name>
    <dbReference type="NCBI Taxonomy" id="138068"/>
    <lineage>
        <taxon>Eukaryota</taxon>
        <taxon>Fungi</taxon>
        <taxon>Dikarya</taxon>
        <taxon>Ascomycota</taxon>
        <taxon>Pezizomycotina</taxon>
        <taxon>Sordariomycetes</taxon>
        <taxon>Xylariomycetidae</taxon>
        <taxon>Amphisphaeriales</taxon>
        <taxon>Sporocadaceae</taxon>
        <taxon>Seiridium</taxon>
    </lineage>
</organism>